<evidence type="ECO:0000256" key="3">
    <source>
        <dbReference type="ARBA" id="ARBA00022630"/>
    </source>
</evidence>
<evidence type="ECO:0000313" key="9">
    <source>
        <dbReference type="Proteomes" id="UP000244855"/>
    </source>
</evidence>
<dbReference type="InterPro" id="IPR050775">
    <property type="entry name" value="FAD-binding_Monooxygenases"/>
</dbReference>
<reference evidence="8 9" key="1">
    <citation type="journal article" date="2018" name="Sci. Rep.">
        <title>Comparative genomics provides insights into the lifestyle and reveals functional heterogeneity of dark septate endophytic fungi.</title>
        <authorList>
            <person name="Knapp D.G."/>
            <person name="Nemeth J.B."/>
            <person name="Barry K."/>
            <person name="Hainaut M."/>
            <person name="Henrissat B."/>
            <person name="Johnson J."/>
            <person name="Kuo A."/>
            <person name="Lim J.H.P."/>
            <person name="Lipzen A."/>
            <person name="Nolan M."/>
            <person name="Ohm R.A."/>
            <person name="Tamas L."/>
            <person name="Grigoriev I.V."/>
            <person name="Spatafora J.W."/>
            <person name="Nagy L.G."/>
            <person name="Kovacs G.M."/>
        </authorList>
    </citation>
    <scope>NUCLEOTIDE SEQUENCE [LARGE SCALE GENOMIC DNA]</scope>
    <source>
        <strain evidence="8 9">DSE2036</strain>
    </source>
</reference>
<dbReference type="SUPFAM" id="SSF51905">
    <property type="entry name" value="FAD/NAD(P)-binding domain"/>
    <property type="match status" value="1"/>
</dbReference>
<name>A0A2V1DLN6_9PLEO</name>
<comment type="cofactor">
    <cofactor evidence="1">
        <name>FAD</name>
        <dbReference type="ChEBI" id="CHEBI:57692"/>
    </cofactor>
</comment>
<dbReference type="PANTHER" id="PTHR43098:SF2">
    <property type="entry name" value="FAD-BINDING MONOOXYGENASE AUSB-RELATED"/>
    <property type="match status" value="1"/>
</dbReference>
<protein>
    <submittedName>
        <fullName evidence="8">FAD/NAD(P)-binding domain-containing protein</fullName>
    </submittedName>
</protein>
<evidence type="ECO:0000313" key="8">
    <source>
        <dbReference type="EMBL" id="PVH98958.1"/>
    </source>
</evidence>
<keyword evidence="6" id="KW-0560">Oxidoreductase</keyword>
<comment type="similarity">
    <text evidence="2">Belongs to the FAD-binding monooxygenase family.</text>
</comment>
<dbReference type="AlphaFoldDB" id="A0A2V1DLN6"/>
<keyword evidence="5" id="KW-0521">NADP</keyword>
<keyword evidence="9" id="KW-1185">Reference proteome</keyword>
<evidence type="ECO:0000256" key="6">
    <source>
        <dbReference type="ARBA" id="ARBA00023002"/>
    </source>
</evidence>
<keyword evidence="4" id="KW-0274">FAD</keyword>
<dbReference type="EMBL" id="KZ805402">
    <property type="protein sequence ID" value="PVH98958.1"/>
    <property type="molecule type" value="Genomic_DNA"/>
</dbReference>
<proteinExistence type="inferred from homology"/>
<feature type="compositionally biased region" description="Basic and acidic residues" evidence="7">
    <location>
        <begin position="311"/>
        <end position="329"/>
    </location>
</feature>
<evidence type="ECO:0000256" key="7">
    <source>
        <dbReference type="SAM" id="MobiDB-lite"/>
    </source>
</evidence>
<dbReference type="InterPro" id="IPR036188">
    <property type="entry name" value="FAD/NAD-bd_sf"/>
</dbReference>
<feature type="region of interest" description="Disordered" evidence="7">
    <location>
        <begin position="306"/>
        <end position="329"/>
    </location>
</feature>
<accession>A0A2V1DLN6</accession>
<dbReference type="PANTHER" id="PTHR43098">
    <property type="entry name" value="L-ORNITHINE N(5)-MONOOXYGENASE-RELATED"/>
    <property type="match status" value="1"/>
</dbReference>
<dbReference type="GO" id="GO:0016491">
    <property type="term" value="F:oxidoreductase activity"/>
    <property type="evidence" value="ECO:0007669"/>
    <property type="project" value="UniProtKB-KW"/>
</dbReference>
<gene>
    <name evidence="8" type="ORF">DM02DRAFT_595219</name>
</gene>
<dbReference type="Gene3D" id="3.50.50.60">
    <property type="entry name" value="FAD/NAD(P)-binding domain"/>
    <property type="match status" value="3"/>
</dbReference>
<keyword evidence="3" id="KW-0285">Flavoprotein</keyword>
<dbReference type="Proteomes" id="UP000244855">
    <property type="component" value="Unassembled WGS sequence"/>
</dbReference>
<evidence type="ECO:0000256" key="4">
    <source>
        <dbReference type="ARBA" id="ARBA00022827"/>
    </source>
</evidence>
<sequence length="652" mass="73811">MNRSQPTIGTFTATTTHPDQATAQAVFEKYEQERIKRIRPEGINQYIVTPPSKEYEGFYKDIWVDNTATDPGFNAILDHSYHGFLIVGAGYAGLCTAARLIQEGVDVKDIRLVDSAGGFGGTWWYNRYPGLMCDVESYIYMPLLEELSYMPKHKYSYAPELRQHAANIASHYHLCDKTLFQARVIDMYWDESQKNWVTKIKHLRPGSEGEILTTRSRFAILAGTSIDWPKLPRISGFEKFKGRAFHTSRWDWSYSGGSEKGYEMERLTDKKVAIVGTGATAVQVIPQLAKWAQHLYVFQRTPSSVGARNQRATDPDWWNKEHAGKPGWQRERRKNFSSFMGDTGKQPEKDLVDDGMTHMPSYAAMVGNEQAPRSAEEAGAYVDMMKNLDLVRQRSIRGRVDSIVQDKQIAEKLKAWYPGWCKRPCFHDEYLQSYNQPNVTLVDTNGKGLDKITENGPFFDGKEYPVDLLIFSTGYNVTVGATPATRLRINLTGANNTNFDTKWIHGMRTLHGIQTNGFPNLFWIGPSQSGATANNGAMIDEASRHIAFVIGEAIRKYKSKDLTIQPTVEAEEAWAQKILDGSSAFATMGVCLPSYSTAEGDVFRKAEQSPEMKKKVQSAGLWPKGWNDFNRVLDEWRRKQPLEGLQIERVLN</sequence>
<organism evidence="8 9">
    <name type="scientific">Periconia macrospinosa</name>
    <dbReference type="NCBI Taxonomy" id="97972"/>
    <lineage>
        <taxon>Eukaryota</taxon>
        <taxon>Fungi</taxon>
        <taxon>Dikarya</taxon>
        <taxon>Ascomycota</taxon>
        <taxon>Pezizomycotina</taxon>
        <taxon>Dothideomycetes</taxon>
        <taxon>Pleosporomycetidae</taxon>
        <taxon>Pleosporales</taxon>
        <taxon>Massarineae</taxon>
        <taxon>Periconiaceae</taxon>
        <taxon>Periconia</taxon>
    </lineage>
</organism>
<evidence type="ECO:0000256" key="2">
    <source>
        <dbReference type="ARBA" id="ARBA00010139"/>
    </source>
</evidence>
<dbReference type="OrthoDB" id="66881at2759"/>
<dbReference type="STRING" id="97972.A0A2V1DLN6"/>
<evidence type="ECO:0000256" key="5">
    <source>
        <dbReference type="ARBA" id="ARBA00022857"/>
    </source>
</evidence>
<dbReference type="Pfam" id="PF13450">
    <property type="entry name" value="NAD_binding_8"/>
    <property type="match status" value="1"/>
</dbReference>
<evidence type="ECO:0000256" key="1">
    <source>
        <dbReference type="ARBA" id="ARBA00001974"/>
    </source>
</evidence>